<dbReference type="GO" id="GO:0071949">
    <property type="term" value="F:FAD binding"/>
    <property type="evidence" value="ECO:0007669"/>
    <property type="project" value="InterPro"/>
</dbReference>
<dbReference type="PANTHER" id="PTHR43476">
    <property type="entry name" value="3-(3-HYDROXY-PHENYL)PROPIONATE/3-HYDROXYCINNAMIC ACID HYDROXYLASE"/>
    <property type="match status" value="1"/>
</dbReference>
<dbReference type="RefSeq" id="WP_190056940.1">
    <property type="nucleotide sequence ID" value="NZ_BMWH01000005.1"/>
</dbReference>
<dbReference type="Pfam" id="PF01494">
    <property type="entry name" value="FAD_binding_3"/>
    <property type="match status" value="1"/>
</dbReference>
<feature type="domain" description="FAD-binding" evidence="2">
    <location>
        <begin position="5"/>
        <end position="350"/>
    </location>
</feature>
<keyword evidence="1" id="KW-0560">Oxidoreductase</keyword>
<evidence type="ECO:0000256" key="1">
    <source>
        <dbReference type="ARBA" id="ARBA00023002"/>
    </source>
</evidence>
<dbReference type="PANTHER" id="PTHR43476:SF5">
    <property type="entry name" value="FAD-DEPENDENT MONOOXYGENASE"/>
    <property type="match status" value="1"/>
</dbReference>
<reference evidence="3" key="1">
    <citation type="journal article" date="2014" name="Int. J. Syst. Evol. Microbiol.">
        <title>Complete genome sequence of Corynebacterium casei LMG S-19264T (=DSM 44701T), isolated from a smear-ripened cheese.</title>
        <authorList>
            <consortium name="US DOE Joint Genome Institute (JGI-PGF)"/>
            <person name="Walter F."/>
            <person name="Albersmeier A."/>
            <person name="Kalinowski J."/>
            <person name="Ruckert C."/>
        </authorList>
    </citation>
    <scope>NUCLEOTIDE SEQUENCE</scope>
    <source>
        <strain evidence="3">JCM 5016</strain>
    </source>
</reference>
<gene>
    <name evidence="3" type="ORF">GCM10010389_19360</name>
</gene>
<dbReference type="PRINTS" id="PR00420">
    <property type="entry name" value="RNGMNOXGNASE"/>
</dbReference>
<organism evidence="3 4">
    <name type="scientific">Streptomyces echinoruber</name>
    <dbReference type="NCBI Taxonomy" id="68898"/>
    <lineage>
        <taxon>Bacteria</taxon>
        <taxon>Bacillati</taxon>
        <taxon>Actinomycetota</taxon>
        <taxon>Actinomycetes</taxon>
        <taxon>Kitasatosporales</taxon>
        <taxon>Streptomycetaceae</taxon>
        <taxon>Streptomyces</taxon>
    </lineage>
</organism>
<proteinExistence type="predicted"/>
<keyword evidence="4" id="KW-1185">Reference proteome</keyword>
<comment type="caution">
    <text evidence="3">The sequence shown here is derived from an EMBL/GenBank/DDBJ whole genome shotgun (WGS) entry which is preliminary data.</text>
</comment>
<dbReference type="InterPro" id="IPR050631">
    <property type="entry name" value="PheA/TfdB_FAD_monoxygenase"/>
</dbReference>
<protein>
    <submittedName>
        <fullName evidence="3">Monooxygenase</fullName>
    </submittedName>
</protein>
<keyword evidence="3" id="KW-0503">Monooxygenase</keyword>
<dbReference type="SUPFAM" id="SSF51905">
    <property type="entry name" value="FAD/NAD(P)-binding domain"/>
    <property type="match status" value="1"/>
</dbReference>
<name>A0A918QZV5_9ACTN</name>
<accession>A0A918QZV5</accession>
<dbReference type="InterPro" id="IPR002938">
    <property type="entry name" value="FAD-bd"/>
</dbReference>
<dbReference type="Gene3D" id="3.50.50.60">
    <property type="entry name" value="FAD/NAD(P)-binding domain"/>
    <property type="match status" value="2"/>
</dbReference>
<dbReference type="Proteomes" id="UP000623010">
    <property type="component" value="Unassembled WGS sequence"/>
</dbReference>
<evidence type="ECO:0000313" key="4">
    <source>
        <dbReference type="Proteomes" id="UP000623010"/>
    </source>
</evidence>
<evidence type="ECO:0000313" key="3">
    <source>
        <dbReference type="EMBL" id="GGZ81687.1"/>
    </source>
</evidence>
<dbReference type="EMBL" id="BMWH01000005">
    <property type="protein sequence ID" value="GGZ81687.1"/>
    <property type="molecule type" value="Genomic_DNA"/>
</dbReference>
<dbReference type="AlphaFoldDB" id="A0A918QZV5"/>
<dbReference type="InterPro" id="IPR036188">
    <property type="entry name" value="FAD/NAD-bd_sf"/>
</dbReference>
<evidence type="ECO:0000259" key="2">
    <source>
        <dbReference type="Pfam" id="PF01494"/>
    </source>
</evidence>
<sequence length="406" mass="44592">MTDIRTDVCVVGGGPAGLTLALLLLRSGVRVTVVEKARGLDREYRGEILQPGGLALLDRLGVLRDARDRGACELTRFRLTDSRRVLMDFDYRRLPAPYDHLLSLPQRHLLQALLSRCERFEEFRHLPGHGVARLLEDGGAVRGVTTKGRDGARTVTARVVVGADGRYSKTRTLAGIAHRRHDVFDMDVLWFKLSADPTGVVRIHRGAGGPVIAYDSHPGSVQIGWTLPHHSYRETAARGIEHVREQVARSLPEYADRIRASVGALTDLTLLDVFAARAERWVRDGLVLIGDAAHTHSPLGAQGINLAVQDAVVLHPVLVDALRRSTGAVGADLLAAYERERAADIDAVMRLQVMQSKGMFAEGRLAATVRPRIAKAVSRTPLGRRITRRIAYGNPAIQVREDLFTT</sequence>
<dbReference type="GO" id="GO:0004497">
    <property type="term" value="F:monooxygenase activity"/>
    <property type="evidence" value="ECO:0007669"/>
    <property type="project" value="UniProtKB-KW"/>
</dbReference>
<reference evidence="3" key="2">
    <citation type="submission" date="2020-09" db="EMBL/GenBank/DDBJ databases">
        <authorList>
            <person name="Sun Q."/>
            <person name="Ohkuma M."/>
        </authorList>
    </citation>
    <scope>NUCLEOTIDE SEQUENCE</scope>
    <source>
        <strain evidence="3">JCM 5016</strain>
    </source>
</reference>